<comment type="cofactor">
    <cofactor evidence="10">
        <name>[2Fe-2S] cluster</name>
        <dbReference type="ChEBI" id="CHEBI:190135"/>
    </cofactor>
</comment>
<sequence>MKELLATVIENREIAKGIWAITLALPEPVGKIRGGQFANLSVGDKSFPLKRPLGICAVNDDDVTLCYQLKGDGTHKISEKKPGDKLSVLLPLGNGFDLGDAKNIAVIGGGVGIFPLAAVVDEYAGKRNFYSYIGFRGIEYACLTDRFEKGGRLVISTDDGSMGFKGNAVQAFLADYEEGKFDLIISCGPPVMLRALKSALKERGINVKCLVSLEERMGCGIGACLVCVCKKSDGHNARVCKDGPVFDISEVEL</sequence>
<dbReference type="InterPro" id="IPR017927">
    <property type="entry name" value="FAD-bd_FR_type"/>
</dbReference>
<evidence type="ECO:0000256" key="6">
    <source>
        <dbReference type="ARBA" id="ARBA00022827"/>
    </source>
</evidence>
<dbReference type="Gene3D" id="2.40.30.10">
    <property type="entry name" value="Translation factors"/>
    <property type="match status" value="1"/>
</dbReference>
<gene>
    <name evidence="14" type="ORF">IAB90_06120</name>
</gene>
<dbReference type="PROSITE" id="PS51384">
    <property type="entry name" value="FAD_FR"/>
    <property type="match status" value="1"/>
</dbReference>
<dbReference type="Gene3D" id="3.40.50.80">
    <property type="entry name" value="Nucleotide-binding domain of ferredoxin-NADP reductase (FNR) module"/>
    <property type="match status" value="1"/>
</dbReference>
<dbReference type="InterPro" id="IPR039261">
    <property type="entry name" value="FNR_nucleotide-bd"/>
</dbReference>
<keyword evidence="4 12" id="KW-0001">2Fe-2S</keyword>
<dbReference type="InterPro" id="IPR050353">
    <property type="entry name" value="PyrK_electron_transfer"/>
</dbReference>
<organism evidence="14 15">
    <name type="scientific">Candidatus Coproplasma stercoripullorum</name>
    <dbReference type="NCBI Taxonomy" id="2840751"/>
    <lineage>
        <taxon>Bacteria</taxon>
        <taxon>Bacillati</taxon>
        <taxon>Bacillota</taxon>
        <taxon>Clostridia</taxon>
        <taxon>Eubacteriales</taxon>
        <taxon>Candidatus Coproplasma</taxon>
    </lineage>
</organism>
<evidence type="ECO:0000256" key="3">
    <source>
        <dbReference type="ARBA" id="ARBA00022630"/>
    </source>
</evidence>
<feature type="binding site" evidence="11">
    <location>
        <begin position="73"/>
        <end position="74"/>
    </location>
    <ligand>
        <name>FAD</name>
        <dbReference type="ChEBI" id="CHEBI:57692"/>
    </ligand>
</feature>
<dbReference type="Gene3D" id="2.10.240.10">
    <property type="entry name" value="Dihydroorotate dehydrogenase, electron transfer subunit"/>
    <property type="match status" value="1"/>
</dbReference>
<dbReference type="Pfam" id="PF10418">
    <property type="entry name" value="DHODB_Fe-S_bind"/>
    <property type="match status" value="1"/>
</dbReference>
<dbReference type="GO" id="GO:0046872">
    <property type="term" value="F:metal ion binding"/>
    <property type="evidence" value="ECO:0007669"/>
    <property type="project" value="UniProtKB-KW"/>
</dbReference>
<evidence type="ECO:0000313" key="14">
    <source>
        <dbReference type="EMBL" id="HIR39941.1"/>
    </source>
</evidence>
<comment type="cofactor">
    <cofactor evidence="11">
        <name>FAD</name>
        <dbReference type="ChEBI" id="CHEBI:57692"/>
    </cofactor>
    <text evidence="11">Binds 1 FAD per subunit.</text>
</comment>
<keyword evidence="6 11" id="KW-0274">FAD</keyword>
<evidence type="ECO:0000256" key="10">
    <source>
        <dbReference type="ARBA" id="ARBA00034078"/>
    </source>
</evidence>
<evidence type="ECO:0000256" key="9">
    <source>
        <dbReference type="ARBA" id="ARBA00023014"/>
    </source>
</evidence>
<dbReference type="InterPro" id="IPR017938">
    <property type="entry name" value="Riboflavin_synthase-like_b-brl"/>
</dbReference>
<keyword evidence="3 11" id="KW-0285">Flavoprotein</keyword>
<accession>A0A9D1AIS9</accession>
<evidence type="ECO:0000256" key="11">
    <source>
        <dbReference type="PIRSR" id="PIRSR006816-1"/>
    </source>
</evidence>
<reference evidence="14" key="2">
    <citation type="journal article" date="2021" name="PeerJ">
        <title>Extensive microbial diversity within the chicken gut microbiome revealed by metagenomics and culture.</title>
        <authorList>
            <person name="Gilroy R."/>
            <person name="Ravi A."/>
            <person name="Getino M."/>
            <person name="Pursley I."/>
            <person name="Horton D.L."/>
            <person name="Alikhan N.F."/>
            <person name="Baker D."/>
            <person name="Gharbi K."/>
            <person name="Hall N."/>
            <person name="Watson M."/>
            <person name="Adriaenssens E.M."/>
            <person name="Foster-Nyarko E."/>
            <person name="Jarju S."/>
            <person name="Secka A."/>
            <person name="Antonio M."/>
            <person name="Oren A."/>
            <person name="Chaudhuri R.R."/>
            <person name="La Ragione R."/>
            <person name="Hildebrand F."/>
            <person name="Pallen M.J."/>
        </authorList>
    </citation>
    <scope>NUCLEOTIDE SEQUENCE</scope>
    <source>
        <strain evidence="14">ChiW25-3613</strain>
    </source>
</reference>
<comment type="caution">
    <text evidence="14">The sequence shown here is derived from an EMBL/GenBank/DDBJ whole genome shotgun (WGS) entry which is preliminary data.</text>
</comment>
<comment type="cofactor">
    <cofactor evidence="12">
        <name>[2Fe-2S] cluster</name>
        <dbReference type="ChEBI" id="CHEBI:190135"/>
    </cofactor>
    <text evidence="12">Binds 1 [2Fe-2S] cluster per subunit.</text>
</comment>
<keyword evidence="7" id="KW-0249">Electron transport</keyword>
<dbReference type="GO" id="GO:0051537">
    <property type="term" value="F:2 iron, 2 sulfur cluster binding"/>
    <property type="evidence" value="ECO:0007669"/>
    <property type="project" value="UniProtKB-KW"/>
</dbReference>
<protein>
    <submittedName>
        <fullName evidence="14">Dihydroorotate dehydrogenase electron transfer subunit</fullName>
    </submittedName>
</protein>
<dbReference type="PIRSF" id="PIRSF006816">
    <property type="entry name" value="Cyc3_hyd_g"/>
    <property type="match status" value="1"/>
</dbReference>
<dbReference type="InterPro" id="IPR037117">
    <property type="entry name" value="Dihydroorotate_DH_ele_sf"/>
</dbReference>
<dbReference type="PANTHER" id="PTHR43513">
    <property type="entry name" value="DIHYDROOROTATE DEHYDROGENASE B (NAD(+)), ELECTRON TRANSFER SUBUNIT"/>
    <property type="match status" value="1"/>
</dbReference>
<keyword evidence="2" id="KW-0813">Transport</keyword>
<keyword evidence="8 12" id="KW-0408">Iron</keyword>
<dbReference type="GO" id="GO:0006221">
    <property type="term" value="P:pyrimidine nucleotide biosynthetic process"/>
    <property type="evidence" value="ECO:0007669"/>
    <property type="project" value="InterPro"/>
</dbReference>
<evidence type="ECO:0000256" key="4">
    <source>
        <dbReference type="ARBA" id="ARBA00022714"/>
    </source>
</evidence>
<dbReference type="AlphaFoldDB" id="A0A9D1AIS9"/>
<dbReference type="EMBL" id="DVHB01000105">
    <property type="protein sequence ID" value="HIR39941.1"/>
    <property type="molecule type" value="Genomic_DNA"/>
</dbReference>
<evidence type="ECO:0000256" key="7">
    <source>
        <dbReference type="ARBA" id="ARBA00022982"/>
    </source>
</evidence>
<comment type="similarity">
    <text evidence="1">Belongs to the PyrK family.</text>
</comment>
<dbReference type="PANTHER" id="PTHR43513:SF3">
    <property type="entry name" value="DIHYDROOROTATE DEHYDROGENASE B (NAD(+)), ELECTRON TRANSFER SUBUNIT-RELATED"/>
    <property type="match status" value="1"/>
</dbReference>
<evidence type="ECO:0000259" key="13">
    <source>
        <dbReference type="PROSITE" id="PS51384"/>
    </source>
</evidence>
<feature type="binding site" evidence="12">
    <location>
        <position position="219"/>
    </location>
    <ligand>
        <name>[2Fe-2S] cluster</name>
        <dbReference type="ChEBI" id="CHEBI:190135"/>
    </ligand>
</feature>
<evidence type="ECO:0000256" key="1">
    <source>
        <dbReference type="ARBA" id="ARBA00006422"/>
    </source>
</evidence>
<dbReference type="SUPFAM" id="SSF63380">
    <property type="entry name" value="Riboflavin synthase domain-like"/>
    <property type="match status" value="1"/>
</dbReference>
<evidence type="ECO:0000256" key="8">
    <source>
        <dbReference type="ARBA" id="ARBA00023004"/>
    </source>
</evidence>
<dbReference type="CDD" id="cd06218">
    <property type="entry name" value="DHOD_e_trans"/>
    <property type="match status" value="1"/>
</dbReference>
<evidence type="ECO:0000313" key="15">
    <source>
        <dbReference type="Proteomes" id="UP000824179"/>
    </source>
</evidence>
<keyword evidence="5 12" id="KW-0479">Metal-binding</keyword>
<proteinExistence type="inferred from homology"/>
<dbReference type="Proteomes" id="UP000824179">
    <property type="component" value="Unassembled WGS sequence"/>
</dbReference>
<dbReference type="SUPFAM" id="SSF52343">
    <property type="entry name" value="Ferredoxin reductase-like, C-terminal NADP-linked domain"/>
    <property type="match status" value="1"/>
</dbReference>
<feature type="binding site" evidence="12">
    <location>
        <position position="224"/>
    </location>
    <ligand>
        <name>[2Fe-2S] cluster</name>
        <dbReference type="ChEBI" id="CHEBI:190135"/>
    </ligand>
</feature>
<name>A0A9D1AIS9_9FIRM</name>
<dbReference type="InterPro" id="IPR019480">
    <property type="entry name" value="Dihydroorotate_DH_Fe-S-bd"/>
</dbReference>
<reference evidence="14" key="1">
    <citation type="submission" date="2020-10" db="EMBL/GenBank/DDBJ databases">
        <authorList>
            <person name="Gilroy R."/>
        </authorList>
    </citation>
    <scope>NUCLEOTIDE SEQUENCE</scope>
    <source>
        <strain evidence="14">ChiW25-3613</strain>
    </source>
</reference>
<feature type="binding site" evidence="12">
    <location>
        <position position="240"/>
    </location>
    <ligand>
        <name>[2Fe-2S] cluster</name>
        <dbReference type="ChEBI" id="CHEBI:190135"/>
    </ligand>
</feature>
<evidence type="ECO:0000256" key="12">
    <source>
        <dbReference type="PIRSR" id="PIRSR006816-2"/>
    </source>
</evidence>
<evidence type="ECO:0000256" key="2">
    <source>
        <dbReference type="ARBA" id="ARBA00022448"/>
    </source>
</evidence>
<keyword evidence="9 12" id="KW-0411">Iron-sulfur</keyword>
<dbReference type="GO" id="GO:0050660">
    <property type="term" value="F:flavin adenine dinucleotide binding"/>
    <property type="evidence" value="ECO:0007669"/>
    <property type="project" value="InterPro"/>
</dbReference>
<feature type="binding site" evidence="12">
    <location>
        <position position="227"/>
    </location>
    <ligand>
        <name>[2Fe-2S] cluster</name>
        <dbReference type="ChEBI" id="CHEBI:190135"/>
    </ligand>
</feature>
<feature type="domain" description="FAD-binding FR-type" evidence="13">
    <location>
        <begin position="1"/>
        <end position="98"/>
    </location>
</feature>
<evidence type="ECO:0000256" key="5">
    <source>
        <dbReference type="ARBA" id="ARBA00022723"/>
    </source>
</evidence>
<dbReference type="GO" id="GO:0016491">
    <property type="term" value="F:oxidoreductase activity"/>
    <property type="evidence" value="ECO:0007669"/>
    <property type="project" value="InterPro"/>
</dbReference>
<dbReference type="InterPro" id="IPR012165">
    <property type="entry name" value="Cyt_c3_hydrogenase_gsu"/>
</dbReference>